<keyword evidence="4" id="KW-0808">Transferase</keyword>
<evidence type="ECO:0000256" key="7">
    <source>
        <dbReference type="ARBA" id="ARBA00023042"/>
    </source>
</evidence>
<evidence type="ECO:0000256" key="9">
    <source>
        <dbReference type="ARBA" id="ARBA00023242"/>
    </source>
</evidence>
<evidence type="ECO:0000256" key="5">
    <source>
        <dbReference type="ARBA" id="ARBA00022695"/>
    </source>
</evidence>
<dbReference type="PANTHER" id="PTHR10367">
    <property type="entry name" value="MRNA-CAPPING ENZYME"/>
    <property type="match status" value="1"/>
</dbReference>
<keyword evidence="9" id="KW-0539">Nucleus</keyword>
<evidence type="ECO:0000259" key="11">
    <source>
        <dbReference type="Pfam" id="PF01331"/>
    </source>
</evidence>
<dbReference type="PANTHER" id="PTHR10367:SF17">
    <property type="entry name" value="MRNA-CAPPING ENZYME"/>
    <property type="match status" value="1"/>
</dbReference>
<feature type="domain" description="mRNA capping enzyme C-terminal" evidence="12">
    <location>
        <begin position="71"/>
        <end position="147"/>
    </location>
</feature>
<dbReference type="Pfam" id="PF01331">
    <property type="entry name" value="mRNA_cap_enzyme"/>
    <property type="match status" value="1"/>
</dbReference>
<proteinExistence type="predicted"/>
<dbReference type="SUPFAM" id="SSF56091">
    <property type="entry name" value="DNA ligase/mRNA capping enzyme, catalytic domain"/>
    <property type="match status" value="1"/>
</dbReference>
<dbReference type="GO" id="GO:0006370">
    <property type="term" value="P:7-methylguanosine mRNA capping"/>
    <property type="evidence" value="ECO:0007669"/>
    <property type="project" value="UniProtKB-KW"/>
</dbReference>
<reference evidence="13" key="1">
    <citation type="submission" date="2022-10" db="EMBL/GenBank/DDBJ databases">
        <title>Novel sulphate-reducing endosymbionts in the free-living metamonad Anaeramoeba.</title>
        <authorList>
            <person name="Jerlstrom-Hultqvist J."/>
            <person name="Cepicka I."/>
            <person name="Gallot-Lavallee L."/>
            <person name="Salas-Leiva D."/>
            <person name="Curtis B.A."/>
            <person name="Zahonova K."/>
            <person name="Pipaliya S."/>
            <person name="Dacks J."/>
            <person name="Roger A.J."/>
        </authorList>
    </citation>
    <scope>NUCLEOTIDE SEQUENCE</scope>
    <source>
        <strain evidence="13">BMAN</strain>
    </source>
</reference>
<dbReference type="AlphaFoldDB" id="A0A9Q0LD20"/>
<feature type="domain" description="mRNA capping enzyme adenylation" evidence="11">
    <location>
        <begin position="2"/>
        <end position="46"/>
    </location>
</feature>
<dbReference type="GO" id="GO:0005634">
    <property type="term" value="C:nucleus"/>
    <property type="evidence" value="ECO:0007669"/>
    <property type="project" value="UniProtKB-SubCell"/>
</dbReference>
<evidence type="ECO:0000256" key="8">
    <source>
        <dbReference type="ARBA" id="ARBA00023134"/>
    </source>
</evidence>
<sequence>MYELHKTEQIYEKNIPNLKHESDGFIFTPVNYGYYPGRFELLLKWKPPELNTADFLFRIDYSKDQSGKTGKLYILSNNQEIPKGELFLDSSIDSKLFDGKIVECSWNPNANSWKLFRYRPDKDLPNGLSTFQRIEKSIRDWITINQLFDYIAKITNLK</sequence>
<keyword evidence="14" id="KW-1185">Reference proteome</keyword>
<evidence type="ECO:0000256" key="6">
    <source>
        <dbReference type="ARBA" id="ARBA00022741"/>
    </source>
</evidence>
<evidence type="ECO:0000313" key="14">
    <source>
        <dbReference type="Proteomes" id="UP001149090"/>
    </source>
</evidence>
<evidence type="ECO:0000259" key="12">
    <source>
        <dbReference type="Pfam" id="PF03919"/>
    </source>
</evidence>
<keyword evidence="7" id="KW-0506">mRNA capping</keyword>
<evidence type="ECO:0000256" key="4">
    <source>
        <dbReference type="ARBA" id="ARBA00022679"/>
    </source>
</evidence>
<accession>A0A9Q0LD20</accession>
<evidence type="ECO:0000313" key="13">
    <source>
        <dbReference type="EMBL" id="KAJ5070144.1"/>
    </source>
</evidence>
<dbReference type="GO" id="GO:0004484">
    <property type="term" value="F:mRNA guanylyltransferase activity"/>
    <property type="evidence" value="ECO:0007669"/>
    <property type="project" value="UniProtKB-EC"/>
</dbReference>
<comment type="catalytic activity">
    <reaction evidence="10">
        <text>a 5'-end diphospho-ribonucleoside in mRNA + GTP + H(+) = a 5'-end (5'-triphosphoguanosine)-ribonucleoside in mRNA + diphosphate</text>
        <dbReference type="Rhea" id="RHEA:67012"/>
        <dbReference type="Rhea" id="RHEA-COMP:17165"/>
        <dbReference type="Rhea" id="RHEA-COMP:17166"/>
        <dbReference type="ChEBI" id="CHEBI:15378"/>
        <dbReference type="ChEBI" id="CHEBI:33019"/>
        <dbReference type="ChEBI" id="CHEBI:37565"/>
        <dbReference type="ChEBI" id="CHEBI:167616"/>
        <dbReference type="ChEBI" id="CHEBI:167617"/>
        <dbReference type="EC" id="2.7.7.50"/>
    </reaction>
    <physiologicalReaction direction="left-to-right" evidence="10">
        <dbReference type="Rhea" id="RHEA:67013"/>
    </physiologicalReaction>
</comment>
<dbReference type="Gene3D" id="2.40.50.140">
    <property type="entry name" value="Nucleic acid-binding proteins"/>
    <property type="match status" value="1"/>
</dbReference>
<gene>
    <name evidence="13" type="ORF">M0811_11173</name>
</gene>
<keyword evidence="6" id="KW-0547">Nucleotide-binding</keyword>
<keyword evidence="3" id="KW-0507">mRNA processing</keyword>
<dbReference type="InterPro" id="IPR012340">
    <property type="entry name" value="NA-bd_OB-fold"/>
</dbReference>
<organism evidence="13 14">
    <name type="scientific">Anaeramoeba ignava</name>
    <name type="common">Anaerobic marine amoeba</name>
    <dbReference type="NCBI Taxonomy" id="1746090"/>
    <lineage>
        <taxon>Eukaryota</taxon>
        <taxon>Metamonada</taxon>
        <taxon>Anaeramoebidae</taxon>
        <taxon>Anaeramoeba</taxon>
    </lineage>
</organism>
<name>A0A9Q0LD20_ANAIG</name>
<dbReference type="InterPro" id="IPR013846">
    <property type="entry name" value="mRNA_cap_enzyme_C"/>
</dbReference>
<dbReference type="GO" id="GO:0005524">
    <property type="term" value="F:ATP binding"/>
    <property type="evidence" value="ECO:0007669"/>
    <property type="project" value="InterPro"/>
</dbReference>
<dbReference type="Proteomes" id="UP001149090">
    <property type="component" value="Unassembled WGS sequence"/>
</dbReference>
<dbReference type="EC" id="2.7.7.50" evidence="2"/>
<dbReference type="InterPro" id="IPR051029">
    <property type="entry name" value="mRNA_Capping_Enz/RNA_Phosphat"/>
</dbReference>
<dbReference type="Pfam" id="PF03919">
    <property type="entry name" value="mRNA_cap_C"/>
    <property type="match status" value="1"/>
</dbReference>
<comment type="subcellular location">
    <subcellularLocation>
        <location evidence="1">Nucleus</location>
    </subcellularLocation>
</comment>
<comment type="caution">
    <text evidence="13">The sequence shown here is derived from an EMBL/GenBank/DDBJ whole genome shotgun (WGS) entry which is preliminary data.</text>
</comment>
<evidence type="ECO:0000256" key="10">
    <source>
        <dbReference type="ARBA" id="ARBA00044624"/>
    </source>
</evidence>
<evidence type="ECO:0000256" key="2">
    <source>
        <dbReference type="ARBA" id="ARBA00012475"/>
    </source>
</evidence>
<protein>
    <recommendedName>
        <fullName evidence="2">mRNA guanylyltransferase</fullName>
        <ecNumber evidence="2">2.7.7.50</ecNumber>
    </recommendedName>
</protein>
<keyword evidence="8" id="KW-0342">GTP-binding</keyword>
<evidence type="ECO:0000256" key="1">
    <source>
        <dbReference type="ARBA" id="ARBA00004123"/>
    </source>
</evidence>
<evidence type="ECO:0000256" key="3">
    <source>
        <dbReference type="ARBA" id="ARBA00022664"/>
    </source>
</evidence>
<dbReference type="SUPFAM" id="SSF50249">
    <property type="entry name" value="Nucleic acid-binding proteins"/>
    <property type="match status" value="1"/>
</dbReference>
<dbReference type="GO" id="GO:0005525">
    <property type="term" value="F:GTP binding"/>
    <property type="evidence" value="ECO:0007669"/>
    <property type="project" value="UniProtKB-KW"/>
</dbReference>
<dbReference type="EMBL" id="JAPDFW010000098">
    <property type="protein sequence ID" value="KAJ5070144.1"/>
    <property type="molecule type" value="Genomic_DNA"/>
</dbReference>
<dbReference type="OrthoDB" id="200924at2759"/>
<dbReference type="Gene3D" id="3.30.470.30">
    <property type="entry name" value="DNA ligase/mRNA capping enzyme"/>
    <property type="match status" value="1"/>
</dbReference>
<dbReference type="InterPro" id="IPR001339">
    <property type="entry name" value="mRNA_cap_enzyme_adenylation"/>
</dbReference>
<keyword evidence="5" id="KW-0548">Nucleotidyltransferase</keyword>